<name>A0A1Q2H3K4_9GAMM</name>
<feature type="transmembrane region" description="Helical" evidence="10">
    <location>
        <begin position="216"/>
        <end position="236"/>
    </location>
</feature>
<evidence type="ECO:0000313" key="12">
    <source>
        <dbReference type="Proteomes" id="UP000188243"/>
    </source>
</evidence>
<dbReference type="Pfam" id="PF01311">
    <property type="entry name" value="Bac_export_1"/>
    <property type="match status" value="1"/>
</dbReference>
<dbReference type="RefSeq" id="WP_077538718.1">
    <property type="nucleotide sequence ID" value="NZ_CANLYY010000014.1"/>
</dbReference>
<evidence type="ECO:0000256" key="2">
    <source>
        <dbReference type="ARBA" id="ARBA00009772"/>
    </source>
</evidence>
<gene>
    <name evidence="11" type="ORF">B0W48_20245</name>
</gene>
<dbReference type="GO" id="GO:0005886">
    <property type="term" value="C:plasma membrane"/>
    <property type="evidence" value="ECO:0007669"/>
    <property type="project" value="UniProtKB-SubCell"/>
</dbReference>
<dbReference type="NCBIfam" id="TIGR01400">
    <property type="entry name" value="fliR"/>
    <property type="match status" value="1"/>
</dbReference>
<comment type="subcellular location">
    <subcellularLocation>
        <location evidence="10">Cell membrane</location>
        <topology evidence="10">Multi-pass membrane protein</topology>
    </subcellularLocation>
    <subcellularLocation>
        <location evidence="10">Bacterial flagellum basal body</location>
    </subcellularLocation>
</comment>
<organism evidence="11 12">
    <name type="scientific">Pseudoalteromonas aliena</name>
    <dbReference type="NCBI Taxonomy" id="247523"/>
    <lineage>
        <taxon>Bacteria</taxon>
        <taxon>Pseudomonadati</taxon>
        <taxon>Pseudomonadota</taxon>
        <taxon>Gammaproteobacteria</taxon>
        <taxon>Alteromonadales</taxon>
        <taxon>Pseudoalteromonadaceae</taxon>
        <taxon>Pseudoalteromonas</taxon>
    </lineage>
</organism>
<dbReference type="InterPro" id="IPR002010">
    <property type="entry name" value="T3SS_IM_R"/>
</dbReference>
<evidence type="ECO:0000256" key="3">
    <source>
        <dbReference type="ARBA" id="ARBA00021717"/>
    </source>
</evidence>
<feature type="transmembrane region" description="Helical" evidence="10">
    <location>
        <begin position="175"/>
        <end position="204"/>
    </location>
</feature>
<dbReference type="EMBL" id="CP019628">
    <property type="protein sequence ID" value="AQQ01903.1"/>
    <property type="molecule type" value="Genomic_DNA"/>
</dbReference>
<protein>
    <recommendedName>
        <fullName evidence="3 9">Flagellar biosynthetic protein FliR</fullName>
    </recommendedName>
</protein>
<dbReference type="GO" id="GO:0006605">
    <property type="term" value="P:protein targeting"/>
    <property type="evidence" value="ECO:0007669"/>
    <property type="project" value="UniProtKB-UniRule"/>
</dbReference>
<feature type="transmembrane region" description="Helical" evidence="10">
    <location>
        <begin position="12"/>
        <end position="36"/>
    </location>
</feature>
<reference evidence="11 12" key="1">
    <citation type="submission" date="2017-02" db="EMBL/GenBank/DDBJ databases">
        <title>Complete genome sequence of the cold-active Pseudoalteromonas aliena strain EH1 isolated from Arctic seawater.</title>
        <authorList>
            <person name="Kim E."/>
            <person name="Heo E."/>
            <person name="Kim H."/>
            <person name="Kim D."/>
        </authorList>
    </citation>
    <scope>NUCLEOTIDE SEQUENCE [LARGE SCALE GENOMIC DNA]</scope>
    <source>
        <strain evidence="11 12">EH1</strain>
    </source>
</reference>
<evidence type="ECO:0000256" key="8">
    <source>
        <dbReference type="ARBA" id="ARBA00023143"/>
    </source>
</evidence>
<evidence type="ECO:0000256" key="5">
    <source>
        <dbReference type="ARBA" id="ARBA00022692"/>
    </source>
</evidence>
<evidence type="ECO:0000256" key="1">
    <source>
        <dbReference type="ARBA" id="ARBA00002578"/>
    </source>
</evidence>
<evidence type="ECO:0000256" key="9">
    <source>
        <dbReference type="NCBIfam" id="TIGR01400"/>
    </source>
</evidence>
<dbReference type="STRING" id="247523.B0W48_20245"/>
<dbReference type="PRINTS" id="PR00953">
    <property type="entry name" value="TYPE3IMRPROT"/>
</dbReference>
<keyword evidence="11" id="KW-0966">Cell projection</keyword>
<dbReference type="InterPro" id="IPR006303">
    <property type="entry name" value="FliR"/>
</dbReference>
<keyword evidence="4 10" id="KW-1003">Cell membrane</keyword>
<comment type="function">
    <text evidence="1 10">Role in flagellar biosynthesis.</text>
</comment>
<dbReference type="PANTHER" id="PTHR30065:SF8">
    <property type="entry name" value="FLAGELLAR BIOSYNTHETIC PROTEIN FLIR"/>
    <property type="match status" value="1"/>
</dbReference>
<evidence type="ECO:0000256" key="10">
    <source>
        <dbReference type="RuleBase" id="RU362071"/>
    </source>
</evidence>
<dbReference type="GO" id="GO:0009425">
    <property type="term" value="C:bacterial-type flagellum basal body"/>
    <property type="evidence" value="ECO:0007669"/>
    <property type="project" value="UniProtKB-SubCell"/>
</dbReference>
<keyword evidence="6 10" id="KW-1133">Transmembrane helix</keyword>
<dbReference type="PANTHER" id="PTHR30065">
    <property type="entry name" value="FLAGELLAR BIOSYNTHETIC PROTEIN FLIR"/>
    <property type="match status" value="1"/>
</dbReference>
<feature type="transmembrane region" description="Helical" evidence="10">
    <location>
        <begin position="126"/>
        <end position="143"/>
    </location>
</feature>
<feature type="transmembrane region" description="Helical" evidence="10">
    <location>
        <begin position="48"/>
        <end position="70"/>
    </location>
</feature>
<evidence type="ECO:0000256" key="4">
    <source>
        <dbReference type="ARBA" id="ARBA00022475"/>
    </source>
</evidence>
<dbReference type="KEGG" id="paln:B0W48_20245"/>
<keyword evidence="5 10" id="KW-0812">Transmembrane</keyword>
<dbReference type="Proteomes" id="UP000188243">
    <property type="component" value="Chromosome"/>
</dbReference>
<dbReference type="AlphaFoldDB" id="A0A1Q2H3K4"/>
<accession>A0A1Q2H3K4</accession>
<evidence type="ECO:0000313" key="11">
    <source>
        <dbReference type="EMBL" id="AQQ01903.1"/>
    </source>
</evidence>
<keyword evidence="7 10" id="KW-0472">Membrane</keyword>
<feature type="transmembrane region" description="Helical" evidence="10">
    <location>
        <begin position="82"/>
        <end position="106"/>
    </location>
</feature>
<evidence type="ECO:0000256" key="7">
    <source>
        <dbReference type="ARBA" id="ARBA00023136"/>
    </source>
</evidence>
<comment type="similarity">
    <text evidence="2 10">Belongs to the FliR/MopE/SpaR family.</text>
</comment>
<proteinExistence type="inferred from homology"/>
<keyword evidence="11" id="KW-0969">Cilium</keyword>
<keyword evidence="11" id="KW-0282">Flagellum</keyword>
<keyword evidence="8 10" id="KW-0975">Bacterial flagellum</keyword>
<sequence length="259" mass="28615">MSSLLSLSAADLVSWIGTMWWPFVRFSALLWSMPVFDNPAVTPRSRIMLSMMLAFLVAPQLPLAPAIDIFSLDAVILTTEQIIFGVMMGLSLRILFEVMAMIGLILSMQMGLSMALVMDPGSGNQVALLGQLFWIMCALLFFAADGHLITLNVMVESFTLFPIGRSIYEFNIQSIIMLFAWMFSSALLLSMPGIIAMLLVNLTFGVASRAAPSLNIFVLGFPMSLLMGFFCVFMTLEYTGSSFSSLTYYVLSTFTEAMR</sequence>
<evidence type="ECO:0000256" key="6">
    <source>
        <dbReference type="ARBA" id="ARBA00022989"/>
    </source>
</evidence>
<dbReference type="GO" id="GO:0044780">
    <property type="term" value="P:bacterial-type flagellum assembly"/>
    <property type="evidence" value="ECO:0007669"/>
    <property type="project" value="UniProtKB-UniRule"/>
</dbReference>